<evidence type="ECO:0000313" key="2">
    <source>
        <dbReference type="EMBL" id="GAV23480.1"/>
    </source>
</evidence>
<keyword evidence="3" id="KW-1185">Reference proteome</keyword>
<name>A0A1L8CX45_9THEO</name>
<dbReference type="SUPFAM" id="SSF54913">
    <property type="entry name" value="GlnB-like"/>
    <property type="match status" value="1"/>
</dbReference>
<protein>
    <submittedName>
        <fullName evidence="2">Nitrogen fixation nifHD region glnB 2</fullName>
    </submittedName>
</protein>
<dbReference type="InterPro" id="IPR017918">
    <property type="entry name" value="N-reg_PII_CS"/>
</dbReference>
<dbReference type="RefSeq" id="WP_075859894.1">
    <property type="nucleotide sequence ID" value="NZ_BDJK01000055.1"/>
</dbReference>
<dbReference type="GO" id="GO:0006808">
    <property type="term" value="P:regulation of nitrogen utilization"/>
    <property type="evidence" value="ECO:0007669"/>
    <property type="project" value="InterPro"/>
</dbReference>
<dbReference type="SMART" id="SM00938">
    <property type="entry name" value="P-II"/>
    <property type="match status" value="1"/>
</dbReference>
<dbReference type="GO" id="GO:0005524">
    <property type="term" value="F:ATP binding"/>
    <property type="evidence" value="ECO:0007669"/>
    <property type="project" value="TreeGrafter"/>
</dbReference>
<comment type="similarity">
    <text evidence="1">Belongs to the P(II) protein family.</text>
</comment>
<dbReference type="GO" id="GO:0005829">
    <property type="term" value="C:cytosol"/>
    <property type="evidence" value="ECO:0007669"/>
    <property type="project" value="TreeGrafter"/>
</dbReference>
<accession>A0A1L8CX45</accession>
<reference evidence="3" key="1">
    <citation type="submission" date="2016-12" db="EMBL/GenBank/DDBJ databases">
        <title>Draft Genome Sequences od Carboxydothermus pertinax and islandicus, Hydrogenogenic Carboxydotrophic Bacteria.</title>
        <authorList>
            <person name="Fukuyama Y."/>
            <person name="Ohmae K."/>
            <person name="Yoneda Y."/>
            <person name="Yoshida T."/>
            <person name="Sako Y."/>
        </authorList>
    </citation>
    <scope>NUCLEOTIDE SEQUENCE [LARGE SCALE GENOMIC DNA]</scope>
    <source>
        <strain evidence="3">Ug1</strain>
    </source>
</reference>
<dbReference type="PANTHER" id="PTHR30115">
    <property type="entry name" value="NITROGEN REGULATORY PROTEIN P-II"/>
    <property type="match status" value="1"/>
</dbReference>
<dbReference type="Pfam" id="PF00543">
    <property type="entry name" value="P-II"/>
    <property type="match status" value="1"/>
</dbReference>
<dbReference type="EMBL" id="BDJK01000055">
    <property type="protein sequence ID" value="GAV23480.1"/>
    <property type="molecule type" value="Genomic_DNA"/>
</dbReference>
<dbReference type="PRINTS" id="PR00340">
    <property type="entry name" value="PIIGLNB"/>
</dbReference>
<dbReference type="InterPro" id="IPR002187">
    <property type="entry name" value="N-reg_PII"/>
</dbReference>
<dbReference type="InterPro" id="IPR011322">
    <property type="entry name" value="N-reg_PII-like_a/b"/>
</dbReference>
<dbReference type="Proteomes" id="UP000187485">
    <property type="component" value="Unassembled WGS sequence"/>
</dbReference>
<sequence>MKEVIAIIRPNKANATKESLAVLGFPSLHACKVVGRGKQKGILGEVSFPVSPELEKQEGGMKYVPKRMISLMVDDQDVSLVVAVITKINRTGQIGDGRIFVCPVENVVRIRTGEKGKTAI</sequence>
<dbReference type="InterPro" id="IPR015867">
    <property type="entry name" value="N-reg_PII/ATP_PRibTrfase_C"/>
</dbReference>
<dbReference type="Gene3D" id="3.30.70.120">
    <property type="match status" value="1"/>
</dbReference>
<dbReference type="GO" id="GO:0030234">
    <property type="term" value="F:enzyme regulator activity"/>
    <property type="evidence" value="ECO:0007669"/>
    <property type="project" value="InterPro"/>
</dbReference>
<proteinExistence type="inferred from homology"/>
<comment type="caution">
    <text evidence="2">The sequence shown here is derived from an EMBL/GenBank/DDBJ whole genome shotgun (WGS) entry which is preliminary data.</text>
</comment>
<evidence type="ECO:0000256" key="1">
    <source>
        <dbReference type="RuleBase" id="RU003936"/>
    </source>
</evidence>
<dbReference type="STRING" id="870242.cpu_19900"/>
<dbReference type="PANTHER" id="PTHR30115:SF11">
    <property type="entry name" value="NITROGEN REGULATORY PROTEIN P-II HOMOLOG"/>
    <property type="match status" value="1"/>
</dbReference>
<organism evidence="2 3">
    <name type="scientific">Carboxydothermus pertinax</name>
    <dbReference type="NCBI Taxonomy" id="870242"/>
    <lineage>
        <taxon>Bacteria</taxon>
        <taxon>Bacillati</taxon>
        <taxon>Bacillota</taxon>
        <taxon>Clostridia</taxon>
        <taxon>Thermoanaerobacterales</taxon>
        <taxon>Thermoanaerobacteraceae</taxon>
        <taxon>Carboxydothermus</taxon>
    </lineage>
</organism>
<gene>
    <name evidence="2" type="ORF">cpu_19900</name>
</gene>
<evidence type="ECO:0000313" key="3">
    <source>
        <dbReference type="Proteomes" id="UP000187485"/>
    </source>
</evidence>
<dbReference type="OrthoDB" id="9802729at2"/>
<dbReference type="PROSITE" id="PS00638">
    <property type="entry name" value="PII_GLNB_CTER"/>
    <property type="match status" value="1"/>
</dbReference>
<dbReference type="PROSITE" id="PS51343">
    <property type="entry name" value="PII_GLNB_DOM"/>
    <property type="match status" value="1"/>
</dbReference>
<dbReference type="AlphaFoldDB" id="A0A1L8CX45"/>